<dbReference type="GO" id="GO:0043571">
    <property type="term" value="P:maintenance of CRISPR repeat elements"/>
    <property type="evidence" value="ECO:0007669"/>
    <property type="project" value="InterPro"/>
</dbReference>
<protein>
    <recommendedName>
        <fullName evidence="7">Transcriptional repressor PaaX-like central Cas2-like domain-containing protein</fullName>
    </recommendedName>
</protein>
<dbReference type="GO" id="GO:0006351">
    <property type="term" value="P:DNA-templated transcription"/>
    <property type="evidence" value="ECO:0007669"/>
    <property type="project" value="TreeGrafter"/>
</dbReference>
<sequence>MLAVGPIILSSFFLPNLPQILKPLIKWRKNWGKIDRKRIHEAIQRLNKKRLVELVEKGGKLYIKITDNGKQLIRNFNYDNLELPKLKKWDRKWRLVVFDIPDKKNKERRALSKRLKDLGFYPLQESVFIYPYDCRDEIDFLCEFLSIGRYVNYCIVESLDKREGDLRRIFDLKLS</sequence>
<dbReference type="SUPFAM" id="SSF46785">
    <property type="entry name" value="Winged helix' DNA-binding domain"/>
    <property type="match status" value="1"/>
</dbReference>
<dbReference type="Pfam" id="PF20803">
    <property type="entry name" value="PaaX_M"/>
    <property type="match status" value="1"/>
</dbReference>
<name>A0A0G0XM15_9BACT</name>
<gene>
    <name evidence="8" type="ORF">UU84_C0031G0005</name>
</gene>
<dbReference type="PANTHER" id="PTHR30319:SF1">
    <property type="entry name" value="TRANSCRIPTIONAL REPRESSOR PAAX"/>
    <property type="match status" value="1"/>
</dbReference>
<keyword evidence="5" id="KW-0460">Magnesium</keyword>
<dbReference type="SUPFAM" id="SSF143430">
    <property type="entry name" value="TTP0101/SSO1404-like"/>
    <property type="match status" value="1"/>
</dbReference>
<dbReference type="NCBIfam" id="TIGR01573">
    <property type="entry name" value="cas2"/>
    <property type="match status" value="1"/>
</dbReference>
<dbReference type="InterPro" id="IPR021127">
    <property type="entry name" value="CRISPR_associated_Cas2"/>
</dbReference>
<dbReference type="Gene3D" id="1.10.10.10">
    <property type="entry name" value="Winged helix-like DNA-binding domain superfamily/Winged helix DNA-binding domain"/>
    <property type="match status" value="1"/>
</dbReference>
<evidence type="ECO:0000313" key="8">
    <source>
        <dbReference type="EMBL" id="KKS25935.1"/>
    </source>
</evidence>
<dbReference type="InterPro" id="IPR036390">
    <property type="entry name" value="WH_DNA-bd_sf"/>
</dbReference>
<evidence type="ECO:0000256" key="1">
    <source>
        <dbReference type="ARBA" id="ARBA00022722"/>
    </source>
</evidence>
<evidence type="ECO:0000313" key="9">
    <source>
        <dbReference type="Proteomes" id="UP000033859"/>
    </source>
</evidence>
<dbReference type="InterPro" id="IPR036388">
    <property type="entry name" value="WH-like_DNA-bd_sf"/>
</dbReference>
<keyword evidence="6" id="KW-0051">Antiviral defense</keyword>
<dbReference type="Gene3D" id="3.30.70.2650">
    <property type="match status" value="1"/>
</dbReference>
<dbReference type="EMBL" id="LCCE01000031">
    <property type="protein sequence ID" value="KKS25935.1"/>
    <property type="molecule type" value="Genomic_DNA"/>
</dbReference>
<dbReference type="InterPro" id="IPR048846">
    <property type="entry name" value="PaaX-like_central"/>
</dbReference>
<feature type="domain" description="Transcriptional repressor PaaX-like central Cas2-like" evidence="7">
    <location>
        <begin position="87"/>
        <end position="162"/>
    </location>
</feature>
<keyword evidence="1" id="KW-0540">Nuclease</keyword>
<keyword evidence="3" id="KW-0255">Endonuclease</keyword>
<evidence type="ECO:0000259" key="7">
    <source>
        <dbReference type="Pfam" id="PF20803"/>
    </source>
</evidence>
<dbReference type="GO" id="GO:0004521">
    <property type="term" value="F:RNA endonuclease activity"/>
    <property type="evidence" value="ECO:0007669"/>
    <property type="project" value="InterPro"/>
</dbReference>
<dbReference type="Proteomes" id="UP000033859">
    <property type="component" value="Unassembled WGS sequence"/>
</dbReference>
<keyword evidence="2" id="KW-0479">Metal-binding</keyword>
<dbReference type="AlphaFoldDB" id="A0A0G0XM15"/>
<comment type="caution">
    <text evidence="8">The sequence shown here is derived from an EMBL/GenBank/DDBJ whole genome shotgun (WGS) entry which is preliminary data.</text>
</comment>
<evidence type="ECO:0000256" key="5">
    <source>
        <dbReference type="ARBA" id="ARBA00022842"/>
    </source>
</evidence>
<proteinExistence type="predicted"/>
<accession>A0A0G0XM15</accession>
<evidence type="ECO:0000256" key="6">
    <source>
        <dbReference type="ARBA" id="ARBA00023118"/>
    </source>
</evidence>
<dbReference type="PANTHER" id="PTHR30319">
    <property type="entry name" value="PHENYLACETIC ACID REGULATOR-RELATED TRANSCRIPTIONAL REPRESSOR"/>
    <property type="match status" value="1"/>
</dbReference>
<organism evidence="8 9">
    <name type="scientific">Candidatus Yanofskybacteria bacterium GW2011_GWC2_41_9</name>
    <dbReference type="NCBI Taxonomy" id="1619029"/>
    <lineage>
        <taxon>Bacteria</taxon>
        <taxon>Candidatus Yanofskyibacteriota</taxon>
    </lineage>
</organism>
<evidence type="ECO:0000256" key="2">
    <source>
        <dbReference type="ARBA" id="ARBA00022723"/>
    </source>
</evidence>
<keyword evidence="4" id="KW-0378">Hydrolase</keyword>
<reference evidence="8 9" key="1">
    <citation type="journal article" date="2015" name="Nature">
        <title>rRNA introns, odd ribosomes, and small enigmatic genomes across a large radiation of phyla.</title>
        <authorList>
            <person name="Brown C.T."/>
            <person name="Hug L.A."/>
            <person name="Thomas B.C."/>
            <person name="Sharon I."/>
            <person name="Castelle C.J."/>
            <person name="Singh A."/>
            <person name="Wilkins M.J."/>
            <person name="Williams K.H."/>
            <person name="Banfield J.F."/>
        </authorList>
    </citation>
    <scope>NUCLEOTIDE SEQUENCE [LARGE SCALE GENOMIC DNA]</scope>
</reference>
<evidence type="ECO:0000256" key="4">
    <source>
        <dbReference type="ARBA" id="ARBA00022801"/>
    </source>
</evidence>
<evidence type="ECO:0000256" key="3">
    <source>
        <dbReference type="ARBA" id="ARBA00022759"/>
    </source>
</evidence>